<sequence length="331" mass="34474">MQAAAYSRTGPAPDVLELIQMDRPVPGPGEVRVRIAWSGVNPSDVKSRAGTRLKTLPFARVVPHSDGSGVIDAVGDGVSKERIGQRVWIWNAAWNRADGTAAEWIALPSAQAVALPAGVSLEVGACLGIPALTACHAVGVDGGVAGKRVLVAGGAGAVGHYAVQMARLSAASCVIATVSSEEKAAHARAAGADVVIDYRREDVVARVMQATQDHGVDCIIEVDFAANAALDLSLLAPEGRIVVYGSGASNMSVPFVPAIVKNARMSFFIVYNLSDADRARATRQLHAWLDAGSLQHTIALRVPLEQIAHAHEVVESGRVIGNVVLRVGGGE</sequence>
<reference evidence="3 4" key="1">
    <citation type="submission" date="2023-07" db="EMBL/GenBank/DDBJ databases">
        <title>Sorghum-associated microbial communities from plants grown in Nebraska, USA.</title>
        <authorList>
            <person name="Schachtman D."/>
        </authorList>
    </citation>
    <scope>NUCLEOTIDE SEQUENCE [LARGE SCALE GENOMIC DNA]</scope>
    <source>
        <strain evidence="3 4">BE187</strain>
    </source>
</reference>
<dbReference type="Pfam" id="PF08240">
    <property type="entry name" value="ADH_N"/>
    <property type="match status" value="1"/>
</dbReference>
<dbReference type="CDD" id="cd08253">
    <property type="entry name" value="zeta_crystallin"/>
    <property type="match status" value="1"/>
</dbReference>
<keyword evidence="1" id="KW-0521">NADP</keyword>
<accession>A0ABU1VR05</accession>
<protein>
    <submittedName>
        <fullName evidence="3">NADPH2:quinone reductase</fullName>
        <ecNumber evidence="3">1.6.5.5</ecNumber>
    </submittedName>
</protein>
<dbReference type="SUPFAM" id="SSF50129">
    <property type="entry name" value="GroES-like"/>
    <property type="match status" value="1"/>
</dbReference>
<evidence type="ECO:0000313" key="3">
    <source>
        <dbReference type="EMBL" id="MDR7099887.1"/>
    </source>
</evidence>
<dbReference type="EC" id="1.6.5.5" evidence="3"/>
<name>A0ABU1VR05_9GAMM</name>
<dbReference type="Pfam" id="PF00107">
    <property type="entry name" value="ADH_zinc_N"/>
    <property type="match status" value="1"/>
</dbReference>
<dbReference type="SUPFAM" id="SSF51735">
    <property type="entry name" value="NAD(P)-binding Rossmann-fold domains"/>
    <property type="match status" value="1"/>
</dbReference>
<dbReference type="InterPro" id="IPR013149">
    <property type="entry name" value="ADH-like_C"/>
</dbReference>
<evidence type="ECO:0000256" key="1">
    <source>
        <dbReference type="ARBA" id="ARBA00022857"/>
    </source>
</evidence>
<dbReference type="Proteomes" id="UP001267878">
    <property type="component" value="Unassembled WGS sequence"/>
</dbReference>
<feature type="domain" description="Enoyl reductase (ER)" evidence="2">
    <location>
        <begin position="11"/>
        <end position="325"/>
    </location>
</feature>
<dbReference type="InterPro" id="IPR036291">
    <property type="entry name" value="NAD(P)-bd_dom_sf"/>
</dbReference>
<dbReference type="PANTHER" id="PTHR44154">
    <property type="entry name" value="QUINONE OXIDOREDUCTASE"/>
    <property type="match status" value="1"/>
</dbReference>
<keyword evidence="3" id="KW-0560">Oxidoreductase</keyword>
<dbReference type="RefSeq" id="WP_310054350.1">
    <property type="nucleotide sequence ID" value="NZ_JAVDVW010000002.1"/>
</dbReference>
<evidence type="ECO:0000259" key="2">
    <source>
        <dbReference type="SMART" id="SM00829"/>
    </source>
</evidence>
<dbReference type="GO" id="GO:0003960">
    <property type="term" value="F:quinone reductase (NADPH) activity"/>
    <property type="evidence" value="ECO:0007669"/>
    <property type="project" value="UniProtKB-EC"/>
</dbReference>
<dbReference type="InterPro" id="IPR020843">
    <property type="entry name" value="ER"/>
</dbReference>
<dbReference type="Gene3D" id="3.90.180.10">
    <property type="entry name" value="Medium-chain alcohol dehydrogenases, catalytic domain"/>
    <property type="match status" value="1"/>
</dbReference>
<comment type="caution">
    <text evidence="3">The sequence shown here is derived from an EMBL/GenBank/DDBJ whole genome shotgun (WGS) entry which is preliminary data.</text>
</comment>
<proteinExistence type="predicted"/>
<organism evidence="3 4">
    <name type="scientific">Agrilutibacter niabensis</name>
    <dbReference type="NCBI Taxonomy" id="380628"/>
    <lineage>
        <taxon>Bacteria</taxon>
        <taxon>Pseudomonadati</taxon>
        <taxon>Pseudomonadota</taxon>
        <taxon>Gammaproteobacteria</taxon>
        <taxon>Lysobacterales</taxon>
        <taxon>Lysobacteraceae</taxon>
        <taxon>Agrilutibacter</taxon>
    </lineage>
</organism>
<gene>
    <name evidence="3" type="ORF">J2X04_002268</name>
</gene>
<dbReference type="PANTHER" id="PTHR44154:SF1">
    <property type="entry name" value="QUINONE OXIDOREDUCTASE"/>
    <property type="match status" value="1"/>
</dbReference>
<dbReference type="InterPro" id="IPR011032">
    <property type="entry name" value="GroES-like_sf"/>
</dbReference>
<keyword evidence="4" id="KW-1185">Reference proteome</keyword>
<dbReference type="EMBL" id="JAVDVW010000002">
    <property type="protein sequence ID" value="MDR7099887.1"/>
    <property type="molecule type" value="Genomic_DNA"/>
</dbReference>
<dbReference type="Gene3D" id="3.40.50.720">
    <property type="entry name" value="NAD(P)-binding Rossmann-like Domain"/>
    <property type="match status" value="1"/>
</dbReference>
<dbReference type="SMART" id="SM00829">
    <property type="entry name" value="PKS_ER"/>
    <property type="match status" value="1"/>
</dbReference>
<evidence type="ECO:0000313" key="4">
    <source>
        <dbReference type="Proteomes" id="UP001267878"/>
    </source>
</evidence>
<dbReference type="InterPro" id="IPR013154">
    <property type="entry name" value="ADH-like_N"/>
</dbReference>
<dbReference type="InterPro" id="IPR051603">
    <property type="entry name" value="Zinc-ADH_QOR/CCCR"/>
</dbReference>